<accession>A0A6N2RCT2</accession>
<evidence type="ECO:0000256" key="1">
    <source>
        <dbReference type="SAM" id="Phobius"/>
    </source>
</evidence>
<proteinExistence type="predicted"/>
<gene>
    <name evidence="2" type="ORF">AVLFYP127_01333</name>
</gene>
<feature type="transmembrane region" description="Helical" evidence="1">
    <location>
        <begin position="161"/>
        <end position="180"/>
    </location>
</feature>
<feature type="transmembrane region" description="Helical" evidence="1">
    <location>
        <begin position="126"/>
        <end position="149"/>
    </location>
</feature>
<feature type="transmembrane region" description="Helical" evidence="1">
    <location>
        <begin position="213"/>
        <end position="232"/>
    </location>
</feature>
<keyword evidence="1" id="KW-0812">Transmembrane</keyword>
<organism evidence="2">
    <name type="scientific">Anaerococcus vaginalis</name>
    <dbReference type="NCBI Taxonomy" id="33037"/>
    <lineage>
        <taxon>Bacteria</taxon>
        <taxon>Bacillati</taxon>
        <taxon>Bacillota</taxon>
        <taxon>Tissierellia</taxon>
        <taxon>Tissierellales</taxon>
        <taxon>Peptoniphilaceae</taxon>
        <taxon>Anaerococcus</taxon>
    </lineage>
</organism>
<reference evidence="2" key="1">
    <citation type="submission" date="2019-11" db="EMBL/GenBank/DDBJ databases">
        <authorList>
            <person name="Feng L."/>
        </authorList>
    </citation>
    <scope>NUCLEOTIDE SEQUENCE</scope>
    <source>
        <strain evidence="2">AvaginalisLFYP127</strain>
    </source>
</reference>
<dbReference type="EMBL" id="CACRSW010000003">
    <property type="protein sequence ID" value="VYS78657.1"/>
    <property type="molecule type" value="Genomic_DNA"/>
</dbReference>
<sequence>MRKYLKYDAKSNMKFFISTIASFVILLISMMSIKTIGAFSRTLEINSAINSIEIIVVVVFILTISYFIINSFYKDLYTNRSILTFSLPISAREFILAKLIVINIFYWLLVFLSVFLFYIVGTYLNTKILLSLVFIMILINISALLVFLYMQMDRYLFKRKISVFLIFIITAAIFALAFFINKNFLLLHNKIILKNYNYMAFVYSYIKYKGESYINLTGFIYYILIFLGLFWINTKILKKDLDLS</sequence>
<keyword evidence="1" id="KW-0472">Membrane</keyword>
<evidence type="ECO:0000313" key="2">
    <source>
        <dbReference type="EMBL" id="VYS78657.1"/>
    </source>
</evidence>
<dbReference type="AlphaFoldDB" id="A0A6N2RCT2"/>
<feature type="transmembrane region" description="Helical" evidence="1">
    <location>
        <begin position="94"/>
        <end position="120"/>
    </location>
</feature>
<dbReference type="RefSeq" id="WP_156328490.1">
    <property type="nucleotide sequence ID" value="NZ_CACRSW010000003.1"/>
</dbReference>
<protein>
    <submittedName>
        <fullName evidence="2">ABC-2 family transporter protein</fullName>
    </submittedName>
</protein>
<feature type="transmembrane region" description="Helical" evidence="1">
    <location>
        <begin position="12"/>
        <end position="32"/>
    </location>
</feature>
<feature type="transmembrane region" description="Helical" evidence="1">
    <location>
        <begin position="52"/>
        <end position="73"/>
    </location>
</feature>
<name>A0A6N2RCT2_9FIRM</name>
<keyword evidence="1" id="KW-1133">Transmembrane helix</keyword>